<dbReference type="GeneID" id="34612686"/>
<feature type="domain" description="Xylanolytic transcriptional activator regulatory" evidence="7">
    <location>
        <begin position="282"/>
        <end position="369"/>
    </location>
</feature>
<dbReference type="InterPro" id="IPR050987">
    <property type="entry name" value="AtrR-like"/>
</dbReference>
<proteinExistence type="predicted"/>
<dbReference type="PANTHER" id="PTHR46910:SF3">
    <property type="entry name" value="HALOTOLERANCE PROTEIN 9-RELATED"/>
    <property type="match status" value="1"/>
</dbReference>
<dbReference type="Proteomes" id="UP000184188">
    <property type="component" value="Unassembled WGS sequence"/>
</dbReference>
<keyword evidence="4" id="KW-0238">DNA-binding</keyword>
<dbReference type="InterPro" id="IPR036864">
    <property type="entry name" value="Zn2-C6_fun-type_DNA-bd_sf"/>
</dbReference>
<dbReference type="SMART" id="SM00906">
    <property type="entry name" value="Fungal_trans"/>
    <property type="match status" value="1"/>
</dbReference>
<dbReference type="EMBL" id="KV878367">
    <property type="protein sequence ID" value="OJJ42145.1"/>
    <property type="molecule type" value="Genomic_DNA"/>
</dbReference>
<gene>
    <name evidence="8" type="ORF">ASPZODRAFT_155485</name>
</gene>
<dbReference type="Gene3D" id="4.10.240.10">
    <property type="entry name" value="Zn(2)-C6 fungal-type DNA-binding domain"/>
    <property type="match status" value="1"/>
</dbReference>
<dbReference type="CDD" id="cd12148">
    <property type="entry name" value="fungal_TF_MHR"/>
    <property type="match status" value="1"/>
</dbReference>
<keyword evidence="5" id="KW-0804">Transcription</keyword>
<comment type="subcellular location">
    <subcellularLocation>
        <location evidence="1">Nucleus</location>
    </subcellularLocation>
</comment>
<protein>
    <recommendedName>
        <fullName evidence="7">Xylanolytic transcriptional activator regulatory domain-containing protein</fullName>
    </recommendedName>
</protein>
<dbReference type="GO" id="GO:0003677">
    <property type="term" value="F:DNA binding"/>
    <property type="evidence" value="ECO:0007669"/>
    <property type="project" value="UniProtKB-KW"/>
</dbReference>
<dbReference type="GO" id="GO:0008270">
    <property type="term" value="F:zinc ion binding"/>
    <property type="evidence" value="ECO:0007669"/>
    <property type="project" value="InterPro"/>
</dbReference>
<accession>A0A1L9S4Q1</accession>
<keyword evidence="2" id="KW-0479">Metal-binding</keyword>
<organism evidence="8 9">
    <name type="scientific">Penicilliopsis zonata CBS 506.65</name>
    <dbReference type="NCBI Taxonomy" id="1073090"/>
    <lineage>
        <taxon>Eukaryota</taxon>
        <taxon>Fungi</taxon>
        <taxon>Dikarya</taxon>
        <taxon>Ascomycota</taxon>
        <taxon>Pezizomycotina</taxon>
        <taxon>Eurotiomycetes</taxon>
        <taxon>Eurotiomycetidae</taxon>
        <taxon>Eurotiales</taxon>
        <taxon>Aspergillaceae</taxon>
        <taxon>Penicilliopsis</taxon>
    </lineage>
</organism>
<evidence type="ECO:0000256" key="1">
    <source>
        <dbReference type="ARBA" id="ARBA00004123"/>
    </source>
</evidence>
<dbReference type="GO" id="GO:0005634">
    <property type="term" value="C:nucleus"/>
    <property type="evidence" value="ECO:0007669"/>
    <property type="project" value="UniProtKB-SubCell"/>
</dbReference>
<keyword evidence="6" id="KW-0539">Nucleus</keyword>
<dbReference type="RefSeq" id="XP_022576655.1">
    <property type="nucleotide sequence ID" value="XM_022726222.1"/>
</dbReference>
<dbReference type="AlphaFoldDB" id="A0A1L9S4Q1"/>
<evidence type="ECO:0000256" key="4">
    <source>
        <dbReference type="ARBA" id="ARBA00023125"/>
    </source>
</evidence>
<evidence type="ECO:0000259" key="7">
    <source>
        <dbReference type="SMART" id="SM00906"/>
    </source>
</evidence>
<evidence type="ECO:0000256" key="6">
    <source>
        <dbReference type="ARBA" id="ARBA00023242"/>
    </source>
</evidence>
<evidence type="ECO:0000313" key="9">
    <source>
        <dbReference type="Proteomes" id="UP000184188"/>
    </source>
</evidence>
<dbReference type="PANTHER" id="PTHR46910">
    <property type="entry name" value="TRANSCRIPTION FACTOR PDR1"/>
    <property type="match status" value="1"/>
</dbReference>
<dbReference type="InterPro" id="IPR007219">
    <property type="entry name" value="XnlR_reg_dom"/>
</dbReference>
<dbReference type="GO" id="GO:0006351">
    <property type="term" value="P:DNA-templated transcription"/>
    <property type="evidence" value="ECO:0007669"/>
    <property type="project" value="InterPro"/>
</dbReference>
<evidence type="ECO:0000256" key="2">
    <source>
        <dbReference type="ARBA" id="ARBA00022723"/>
    </source>
</evidence>
<dbReference type="InterPro" id="IPR001138">
    <property type="entry name" value="Zn2Cys6_DnaBD"/>
</dbReference>
<reference evidence="9" key="1">
    <citation type="journal article" date="2017" name="Genome Biol.">
        <title>Comparative genomics reveals high biological diversity and specific adaptations in the industrially and medically important fungal genus Aspergillus.</title>
        <authorList>
            <person name="de Vries R.P."/>
            <person name="Riley R."/>
            <person name="Wiebenga A."/>
            <person name="Aguilar-Osorio G."/>
            <person name="Amillis S."/>
            <person name="Uchima C.A."/>
            <person name="Anderluh G."/>
            <person name="Asadollahi M."/>
            <person name="Askin M."/>
            <person name="Barry K."/>
            <person name="Battaglia E."/>
            <person name="Bayram O."/>
            <person name="Benocci T."/>
            <person name="Braus-Stromeyer S.A."/>
            <person name="Caldana C."/>
            <person name="Canovas D."/>
            <person name="Cerqueira G.C."/>
            <person name="Chen F."/>
            <person name="Chen W."/>
            <person name="Choi C."/>
            <person name="Clum A."/>
            <person name="Dos Santos R.A."/>
            <person name="Damasio A.R."/>
            <person name="Diallinas G."/>
            <person name="Emri T."/>
            <person name="Fekete E."/>
            <person name="Flipphi M."/>
            <person name="Freyberg S."/>
            <person name="Gallo A."/>
            <person name="Gournas C."/>
            <person name="Habgood R."/>
            <person name="Hainaut M."/>
            <person name="Harispe M.L."/>
            <person name="Henrissat B."/>
            <person name="Hilden K.S."/>
            <person name="Hope R."/>
            <person name="Hossain A."/>
            <person name="Karabika E."/>
            <person name="Karaffa L."/>
            <person name="Karanyi Z."/>
            <person name="Krasevec N."/>
            <person name="Kuo A."/>
            <person name="Kusch H."/>
            <person name="LaButti K."/>
            <person name="Lagendijk E.L."/>
            <person name="Lapidus A."/>
            <person name="Levasseur A."/>
            <person name="Lindquist E."/>
            <person name="Lipzen A."/>
            <person name="Logrieco A.F."/>
            <person name="MacCabe A."/>
            <person name="Maekelae M.R."/>
            <person name="Malavazi I."/>
            <person name="Melin P."/>
            <person name="Meyer V."/>
            <person name="Mielnichuk N."/>
            <person name="Miskei M."/>
            <person name="Molnar A.P."/>
            <person name="Mule G."/>
            <person name="Ngan C.Y."/>
            <person name="Orejas M."/>
            <person name="Orosz E."/>
            <person name="Ouedraogo J.P."/>
            <person name="Overkamp K.M."/>
            <person name="Park H.-S."/>
            <person name="Perrone G."/>
            <person name="Piumi F."/>
            <person name="Punt P.J."/>
            <person name="Ram A.F."/>
            <person name="Ramon A."/>
            <person name="Rauscher S."/>
            <person name="Record E."/>
            <person name="Riano-Pachon D.M."/>
            <person name="Robert V."/>
            <person name="Roehrig J."/>
            <person name="Ruller R."/>
            <person name="Salamov A."/>
            <person name="Salih N.S."/>
            <person name="Samson R.A."/>
            <person name="Sandor E."/>
            <person name="Sanguinetti M."/>
            <person name="Schuetze T."/>
            <person name="Sepcic K."/>
            <person name="Shelest E."/>
            <person name="Sherlock G."/>
            <person name="Sophianopoulou V."/>
            <person name="Squina F.M."/>
            <person name="Sun H."/>
            <person name="Susca A."/>
            <person name="Todd R.B."/>
            <person name="Tsang A."/>
            <person name="Unkles S.E."/>
            <person name="van de Wiele N."/>
            <person name="van Rossen-Uffink D."/>
            <person name="Oliveira J.V."/>
            <person name="Vesth T.C."/>
            <person name="Visser J."/>
            <person name="Yu J.-H."/>
            <person name="Zhou M."/>
            <person name="Andersen M.R."/>
            <person name="Archer D.B."/>
            <person name="Baker S.E."/>
            <person name="Benoit I."/>
            <person name="Brakhage A.A."/>
            <person name="Braus G.H."/>
            <person name="Fischer R."/>
            <person name="Frisvad J.C."/>
            <person name="Goldman G.H."/>
            <person name="Houbraken J."/>
            <person name="Oakley B."/>
            <person name="Pocsi I."/>
            <person name="Scazzocchio C."/>
            <person name="Seiboth B."/>
            <person name="vanKuyk P.A."/>
            <person name="Wortman J."/>
            <person name="Dyer P.S."/>
            <person name="Grigoriev I.V."/>
        </authorList>
    </citation>
    <scope>NUCLEOTIDE SEQUENCE [LARGE SCALE GENOMIC DNA]</scope>
    <source>
        <strain evidence="9">CBS 506.65</strain>
    </source>
</reference>
<evidence type="ECO:0000256" key="3">
    <source>
        <dbReference type="ARBA" id="ARBA00023015"/>
    </source>
</evidence>
<sequence length="587" mass="66137">MGTRHAVKNISIRCNRAAPQCEKCKAIGAECEYLPRKSRAKKQGNNNAENGLLLDILDRLKRLEKHCGLEKGRESDENGRRLVSSDTVGFVPSDESSLVSGILCHIKNPKGKAMLLSSVFNPLRATKWWFFNNERCMRAITAAMAEIEYVQTAPVNEPPASPEMSKDMAKHLVQEFYTRFQFEGHKIPLEKGFLLSIPDLLENPHVQIDYPCQIIYHTVRIRGIVLDTSSYEDSVGLLRHLHQACLALTDRWLDRIQNTPADMEAAFSMVSMALEACDSDLAWKIFGHACTIARSLGYFSVDTDPADPTEAAPANEPATSETEVEKNRKRFTFWHLIRTDHLFRLSYGKPTLIPAGSWKVNFPDPTISGVDDESSRFIQIHFLASMRLALVVMKYLDWIDSGPDPDPILHDATVDGFLEEVQSIMSDWDTDKLLLMAKTGIDKRYYADMISGSYKILIVLHQSKKYHQERCHLPQHTVDISRKSIQMFRSLLGPLLNTYWGISAILHHQLIPFFIICLDIIGNPGSGDIETDLASVTWISDYVEKVAQERAELRPVMMVFTAMASACHHVNKERLASSMAGSPLTSS</sequence>
<dbReference type="GO" id="GO:0000981">
    <property type="term" value="F:DNA-binding transcription factor activity, RNA polymerase II-specific"/>
    <property type="evidence" value="ECO:0007669"/>
    <property type="project" value="InterPro"/>
</dbReference>
<name>A0A1L9S4Q1_9EURO</name>
<dbReference type="CDD" id="cd00067">
    <property type="entry name" value="GAL4"/>
    <property type="match status" value="1"/>
</dbReference>
<dbReference type="VEuPathDB" id="FungiDB:ASPZODRAFT_155485"/>
<evidence type="ECO:0000256" key="5">
    <source>
        <dbReference type="ARBA" id="ARBA00023163"/>
    </source>
</evidence>
<evidence type="ECO:0000313" key="8">
    <source>
        <dbReference type="EMBL" id="OJJ42145.1"/>
    </source>
</evidence>
<dbReference type="OrthoDB" id="2740448at2759"/>
<keyword evidence="3" id="KW-0805">Transcription regulation</keyword>
<keyword evidence="9" id="KW-1185">Reference proteome</keyword>